<evidence type="ECO:0000313" key="3">
    <source>
        <dbReference type="EMBL" id="NNG21438.1"/>
    </source>
</evidence>
<dbReference type="InterPro" id="IPR014710">
    <property type="entry name" value="RmlC-like_jellyroll"/>
</dbReference>
<sequence length="136" mass="14229">MKAVQFGGALALALAAAWPLSAMAQKLDANGIGRTEVVRHDFDGGREAIQVKVDFGPHVAFPAHSHPGVEIAYVLEGTIEYEMNGKKIALKAGESLYIPAGAVHSARNLGGGIASELATYLVDKGKPVLVLDKPAK</sequence>
<comment type="caution">
    <text evidence="3">The sequence shown here is derived from an EMBL/GenBank/DDBJ whole genome shotgun (WGS) entry which is preliminary data.</text>
</comment>
<dbReference type="Gene3D" id="2.60.120.10">
    <property type="entry name" value="Jelly Rolls"/>
    <property type="match status" value="1"/>
</dbReference>
<evidence type="ECO:0000259" key="2">
    <source>
        <dbReference type="Pfam" id="PF07883"/>
    </source>
</evidence>
<protein>
    <submittedName>
        <fullName evidence="3">Cupin domain-containing protein</fullName>
    </submittedName>
</protein>
<feature type="domain" description="Cupin type-2" evidence="2">
    <location>
        <begin position="53"/>
        <end position="114"/>
    </location>
</feature>
<dbReference type="SUPFAM" id="SSF51182">
    <property type="entry name" value="RmlC-like cupins"/>
    <property type="match status" value="1"/>
</dbReference>
<keyword evidence="4" id="KW-1185">Reference proteome</keyword>
<feature type="signal peptide" evidence="1">
    <location>
        <begin position="1"/>
        <end position="24"/>
    </location>
</feature>
<name>A0A7Y2JW27_9BURK</name>
<dbReference type="InterPro" id="IPR011051">
    <property type="entry name" value="RmlC_Cupin_sf"/>
</dbReference>
<dbReference type="Proteomes" id="UP000533905">
    <property type="component" value="Unassembled WGS sequence"/>
</dbReference>
<dbReference type="CDD" id="cd02235">
    <property type="entry name" value="cupin_BLL4011-like"/>
    <property type="match status" value="1"/>
</dbReference>
<keyword evidence="1" id="KW-0732">Signal</keyword>
<evidence type="ECO:0000256" key="1">
    <source>
        <dbReference type="SAM" id="SignalP"/>
    </source>
</evidence>
<dbReference type="Pfam" id="PF07883">
    <property type="entry name" value="Cupin_2"/>
    <property type="match status" value="1"/>
</dbReference>
<dbReference type="AlphaFoldDB" id="A0A7Y2JW27"/>
<feature type="chain" id="PRO_5031113282" evidence="1">
    <location>
        <begin position="25"/>
        <end position="136"/>
    </location>
</feature>
<evidence type="ECO:0000313" key="4">
    <source>
        <dbReference type="Proteomes" id="UP000533905"/>
    </source>
</evidence>
<dbReference type="RefSeq" id="WP_171079873.1">
    <property type="nucleotide sequence ID" value="NZ_JABAIV010000001.1"/>
</dbReference>
<dbReference type="PANTHER" id="PTHR38599">
    <property type="entry name" value="CUPIN DOMAIN PROTEIN (AFU_ORTHOLOGUE AFUA_3G13620)"/>
    <property type="match status" value="1"/>
</dbReference>
<reference evidence="3 4" key="1">
    <citation type="submission" date="2020-04" db="EMBL/GenBank/DDBJ databases">
        <title>Massilia sp. nov., a cold adapted bacteria isolated from Arctic soil.</title>
        <authorList>
            <person name="Son J."/>
            <person name="Ka J.-O."/>
        </authorList>
    </citation>
    <scope>NUCLEOTIDE SEQUENCE [LARGE SCALE GENOMIC DNA]</scope>
    <source>
        <strain evidence="3 4">ML15P13</strain>
    </source>
</reference>
<dbReference type="EMBL" id="JABAIV010000001">
    <property type="protein sequence ID" value="NNG21438.1"/>
    <property type="molecule type" value="Genomic_DNA"/>
</dbReference>
<accession>A0A7Y2JW27</accession>
<dbReference type="PANTHER" id="PTHR38599:SF1">
    <property type="entry name" value="CUPIN DOMAIN PROTEIN (AFU_ORTHOLOGUE AFUA_3G13620)"/>
    <property type="match status" value="1"/>
</dbReference>
<organism evidence="3 4">
    <name type="scientific">Telluria aromaticivorans</name>
    <dbReference type="NCBI Taxonomy" id="2725995"/>
    <lineage>
        <taxon>Bacteria</taxon>
        <taxon>Pseudomonadati</taxon>
        <taxon>Pseudomonadota</taxon>
        <taxon>Betaproteobacteria</taxon>
        <taxon>Burkholderiales</taxon>
        <taxon>Oxalobacteraceae</taxon>
        <taxon>Telluria group</taxon>
        <taxon>Telluria</taxon>
    </lineage>
</organism>
<gene>
    <name evidence="3" type="ORF">HGB41_00240</name>
</gene>
<dbReference type="InterPro" id="IPR013096">
    <property type="entry name" value="Cupin_2"/>
</dbReference>
<proteinExistence type="predicted"/>